<evidence type="ECO:0000256" key="3">
    <source>
        <dbReference type="ARBA" id="ARBA00022793"/>
    </source>
</evidence>
<dbReference type="Gene3D" id="3.40.640.10">
    <property type="entry name" value="Type I PLP-dependent aspartate aminotransferase-like (Major domain)"/>
    <property type="match status" value="1"/>
</dbReference>
<feature type="region of interest" description="Disordered" evidence="8">
    <location>
        <begin position="1"/>
        <end position="28"/>
    </location>
</feature>
<dbReference type="InterPro" id="IPR002129">
    <property type="entry name" value="PyrdxlP-dep_de-COase"/>
</dbReference>
<dbReference type="InterPro" id="IPR021115">
    <property type="entry name" value="Pyridoxal-P_BS"/>
</dbReference>
<dbReference type="GO" id="GO:0030170">
    <property type="term" value="F:pyridoxal phosphate binding"/>
    <property type="evidence" value="ECO:0007669"/>
    <property type="project" value="InterPro"/>
</dbReference>
<evidence type="ECO:0000256" key="1">
    <source>
        <dbReference type="ARBA" id="ARBA00001933"/>
    </source>
</evidence>
<keyword evidence="5 7" id="KW-0456">Lyase</keyword>
<dbReference type="GeneID" id="105433171"/>
<accession>A0A6I9X217</accession>
<dbReference type="InterPro" id="IPR015424">
    <property type="entry name" value="PyrdxlP-dep_Trfase"/>
</dbReference>
<evidence type="ECO:0000313" key="9">
    <source>
        <dbReference type="Proteomes" id="UP000504615"/>
    </source>
</evidence>
<dbReference type="InterPro" id="IPR015421">
    <property type="entry name" value="PyrdxlP-dep_Trfase_major"/>
</dbReference>
<feature type="compositionally biased region" description="Low complexity" evidence="8">
    <location>
        <begin position="1"/>
        <end position="14"/>
    </location>
</feature>
<reference evidence="10" key="1">
    <citation type="submission" date="2025-08" db="UniProtKB">
        <authorList>
            <consortium name="RefSeq"/>
        </authorList>
    </citation>
    <scope>IDENTIFICATION</scope>
</reference>
<keyword evidence="4 6" id="KW-0663">Pyridoxal phosphate</keyword>
<dbReference type="GO" id="GO:0016831">
    <property type="term" value="F:carboxy-lyase activity"/>
    <property type="evidence" value="ECO:0007669"/>
    <property type="project" value="UniProtKB-KW"/>
</dbReference>
<dbReference type="CDD" id="cd06450">
    <property type="entry name" value="DOPA_deC_like"/>
    <property type="match status" value="1"/>
</dbReference>
<evidence type="ECO:0000256" key="7">
    <source>
        <dbReference type="RuleBase" id="RU000382"/>
    </source>
</evidence>
<dbReference type="Proteomes" id="UP000504615">
    <property type="component" value="Unplaced"/>
</dbReference>
<comment type="cofactor">
    <cofactor evidence="1 6 7">
        <name>pyridoxal 5'-phosphate</name>
        <dbReference type="ChEBI" id="CHEBI:597326"/>
    </cofactor>
</comment>
<dbReference type="PANTHER" id="PTHR45677:SF8">
    <property type="entry name" value="CYSTEINE SULFINIC ACID DECARBOXYLASE"/>
    <property type="match status" value="1"/>
</dbReference>
<evidence type="ECO:0000256" key="6">
    <source>
        <dbReference type="PIRSR" id="PIRSR602129-50"/>
    </source>
</evidence>
<name>A0A6I9X217_9HYME</name>
<organism evidence="9 10">
    <name type="scientific">Pogonomyrmex barbatus</name>
    <name type="common">red harvester ant</name>
    <dbReference type="NCBI Taxonomy" id="144034"/>
    <lineage>
        <taxon>Eukaryota</taxon>
        <taxon>Metazoa</taxon>
        <taxon>Ecdysozoa</taxon>
        <taxon>Arthropoda</taxon>
        <taxon>Hexapoda</taxon>
        <taxon>Insecta</taxon>
        <taxon>Pterygota</taxon>
        <taxon>Neoptera</taxon>
        <taxon>Endopterygota</taxon>
        <taxon>Hymenoptera</taxon>
        <taxon>Apocrita</taxon>
        <taxon>Aculeata</taxon>
        <taxon>Formicoidea</taxon>
        <taxon>Formicidae</taxon>
        <taxon>Myrmicinae</taxon>
        <taxon>Pogonomyrmex</taxon>
    </lineage>
</organism>
<dbReference type="PROSITE" id="PS00392">
    <property type="entry name" value="DDC_GAD_HDC_YDC"/>
    <property type="match status" value="1"/>
</dbReference>
<proteinExistence type="inferred from homology"/>
<comment type="similarity">
    <text evidence="2 7">Belongs to the group II decarboxylase family.</text>
</comment>
<dbReference type="OrthoDB" id="392571at2759"/>
<dbReference type="Gene3D" id="3.90.1150.170">
    <property type="match status" value="1"/>
</dbReference>
<dbReference type="Pfam" id="PF00282">
    <property type="entry name" value="Pyridoxal_deC"/>
    <property type="match status" value="1"/>
</dbReference>
<dbReference type="SUPFAM" id="SSF53383">
    <property type="entry name" value="PLP-dependent transferases"/>
    <property type="match status" value="1"/>
</dbReference>
<dbReference type="RefSeq" id="XP_011646635.1">
    <property type="nucleotide sequence ID" value="XM_011648333.2"/>
</dbReference>
<sequence>MFSTTDSLTKTDSLVVSRNGRGPTSESMDGSVSVLFAMAASSTNGIPTSSVVELLEKFLKILKEERVFDQSNDQPVVRFCYPSSLMKQISISLEDEPANHEEIETAIRQTIHYSVKTSSPHFHNQLYAGIDEFGLIGSWLTDVLNTSQYTYEVAPVFTLMEREVMQKSLELFGYPSMPNADGIMCPGGSISNMYGMVLARHKKIPQVKKSGLCSLNLPLACFTSEDSHYSILKAANWLGIGTDHVYKVKTDEFGRMKVDDLKRLLIKARNDGTLPFFVNATAGTTVLGAIDPLPEIAAICRNESLWLHVDACLGGTLLLSDKYRPRLRGIELSDSVSWNPHKMLGAPFQCSLFLVKGKNILHEVNSAKAGYLFQQDKFYDVSWDTGDKSVQCGRKVDAMKFWLMWKARGKIGLARSVERAMFCAEYFLKRIKETAGFRLVQPRYHCCNICFWYVPPTMRNQKETPAWWEKLYQVTIEIKKRMNMNGSLMIGYTPLPQKELGNFFRMVVNCQPPPTKSSMDYVVRQIEKYAADL</sequence>
<gene>
    <name evidence="10" type="primary">LOC105433171</name>
</gene>
<evidence type="ECO:0000256" key="5">
    <source>
        <dbReference type="ARBA" id="ARBA00023239"/>
    </source>
</evidence>
<dbReference type="AlphaFoldDB" id="A0A6I9X217"/>
<evidence type="ECO:0000256" key="4">
    <source>
        <dbReference type="ARBA" id="ARBA00022898"/>
    </source>
</evidence>
<dbReference type="GO" id="GO:0005737">
    <property type="term" value="C:cytoplasm"/>
    <property type="evidence" value="ECO:0007669"/>
    <property type="project" value="TreeGrafter"/>
</dbReference>
<dbReference type="PANTHER" id="PTHR45677">
    <property type="entry name" value="GLUTAMATE DECARBOXYLASE-RELATED"/>
    <property type="match status" value="1"/>
</dbReference>
<evidence type="ECO:0000313" key="10">
    <source>
        <dbReference type="RefSeq" id="XP_011646635.1"/>
    </source>
</evidence>
<dbReference type="GO" id="GO:0019752">
    <property type="term" value="P:carboxylic acid metabolic process"/>
    <property type="evidence" value="ECO:0007669"/>
    <property type="project" value="InterPro"/>
</dbReference>
<evidence type="ECO:0000256" key="8">
    <source>
        <dbReference type="SAM" id="MobiDB-lite"/>
    </source>
</evidence>
<keyword evidence="3" id="KW-0210">Decarboxylase</keyword>
<evidence type="ECO:0000256" key="2">
    <source>
        <dbReference type="ARBA" id="ARBA00009533"/>
    </source>
</evidence>
<dbReference type="KEGG" id="pbar:105433171"/>
<protein>
    <submittedName>
        <fullName evidence="10">Cysteine sulfinic acid decarboxylase</fullName>
    </submittedName>
</protein>
<feature type="modified residue" description="N6-(pyridoxal phosphate)lysine" evidence="6">
    <location>
        <position position="342"/>
    </location>
</feature>
<keyword evidence="9" id="KW-1185">Reference proteome</keyword>